<feature type="domain" description="NAD-dependent epimerase/dehydratase" evidence="1">
    <location>
        <begin position="4"/>
        <end position="212"/>
    </location>
</feature>
<evidence type="ECO:0000313" key="2">
    <source>
        <dbReference type="EMBL" id="GAA2002709.1"/>
    </source>
</evidence>
<keyword evidence="3" id="KW-1185">Reference proteome</keyword>
<dbReference type="EMBL" id="BAAAQM010000075">
    <property type="protein sequence ID" value="GAA2002709.1"/>
    <property type="molecule type" value="Genomic_DNA"/>
</dbReference>
<protein>
    <submittedName>
        <fullName evidence="2">NAD-dependent epimerase/dehydratase family protein</fullName>
    </submittedName>
</protein>
<gene>
    <name evidence="2" type="ORF">GCM10009838_80850</name>
</gene>
<dbReference type="Gene3D" id="3.40.50.720">
    <property type="entry name" value="NAD(P)-binding Rossmann-like Domain"/>
    <property type="match status" value="1"/>
</dbReference>
<dbReference type="Pfam" id="PF01370">
    <property type="entry name" value="Epimerase"/>
    <property type="match status" value="1"/>
</dbReference>
<dbReference type="InterPro" id="IPR001509">
    <property type="entry name" value="Epimerase_deHydtase"/>
</dbReference>
<comment type="caution">
    <text evidence="2">The sequence shown here is derived from an EMBL/GenBank/DDBJ whole genome shotgun (WGS) entry which is preliminary data.</text>
</comment>
<name>A0ABP5EN30_9ACTN</name>
<proteinExistence type="predicted"/>
<organism evidence="2 3">
    <name type="scientific">Catenulispora subtropica</name>
    <dbReference type="NCBI Taxonomy" id="450798"/>
    <lineage>
        <taxon>Bacteria</taxon>
        <taxon>Bacillati</taxon>
        <taxon>Actinomycetota</taxon>
        <taxon>Actinomycetes</taxon>
        <taxon>Catenulisporales</taxon>
        <taxon>Catenulisporaceae</taxon>
        <taxon>Catenulispora</taxon>
    </lineage>
</organism>
<sequence>MRLLIIGGSRFLGRALAEEALAAGHRVTVFNRGRSAPDVAGVESVRGDRESEADLERLAGHGPWDAVVDTSGYVPQVVGRSARALASSAPAYVFASTCNVFTEWPSSPVSDDSPVHECSPDAGPDDGDYGVLKAGCERAVDRDFPGRVLHLRLGLLLGPHEDVGRLPALLLRMADAGGARDERVLAPGDPAYRVRPIDVRDVALFTLNALEQELQGPYLVAGTPSASVTYEELLQACIEVTDSRAGLEWVDGDFLMARKVAMWSELPLWVPPEEHPWDKDTSRAEEAGLRCRPLRETVADTWAWLTADDGKVRRSYRPNRPHGLEHERERELLAAWDAR</sequence>
<dbReference type="RefSeq" id="WP_344662512.1">
    <property type="nucleotide sequence ID" value="NZ_BAAAQM010000075.1"/>
</dbReference>
<dbReference type="PANTHER" id="PTHR43245">
    <property type="entry name" value="BIFUNCTIONAL POLYMYXIN RESISTANCE PROTEIN ARNA"/>
    <property type="match status" value="1"/>
</dbReference>
<accession>A0ABP5EN30</accession>
<evidence type="ECO:0000313" key="3">
    <source>
        <dbReference type="Proteomes" id="UP001499854"/>
    </source>
</evidence>
<dbReference type="InterPro" id="IPR036291">
    <property type="entry name" value="NAD(P)-bd_dom_sf"/>
</dbReference>
<dbReference type="InterPro" id="IPR050177">
    <property type="entry name" value="Lipid_A_modif_metabolic_enz"/>
</dbReference>
<dbReference type="Proteomes" id="UP001499854">
    <property type="component" value="Unassembled WGS sequence"/>
</dbReference>
<dbReference type="PANTHER" id="PTHR43245:SF13">
    <property type="entry name" value="UDP-D-APIOSE_UDP-D-XYLOSE SYNTHASE 2"/>
    <property type="match status" value="1"/>
</dbReference>
<dbReference type="SUPFAM" id="SSF51735">
    <property type="entry name" value="NAD(P)-binding Rossmann-fold domains"/>
    <property type="match status" value="1"/>
</dbReference>
<evidence type="ECO:0000259" key="1">
    <source>
        <dbReference type="Pfam" id="PF01370"/>
    </source>
</evidence>
<reference evidence="3" key="1">
    <citation type="journal article" date="2019" name="Int. J. Syst. Evol. Microbiol.">
        <title>The Global Catalogue of Microorganisms (GCM) 10K type strain sequencing project: providing services to taxonomists for standard genome sequencing and annotation.</title>
        <authorList>
            <consortium name="The Broad Institute Genomics Platform"/>
            <consortium name="The Broad Institute Genome Sequencing Center for Infectious Disease"/>
            <person name="Wu L."/>
            <person name="Ma J."/>
        </authorList>
    </citation>
    <scope>NUCLEOTIDE SEQUENCE [LARGE SCALE GENOMIC DNA]</scope>
    <source>
        <strain evidence="3">JCM 16013</strain>
    </source>
</reference>